<sequence length="359" mass="36947">MKTNLILATTITTLASTTAVFAHATFANQPAKVGSYVAATLQVPHGCDGKATNEVQIKLPEGFISAKPMPKAGWDVEVITGDYQNSYDNHGKQVKSGPVEIRFRNGDLPDNFYDTFVVYGKIAAGDPATGLAFPTVQLCGADAKVAWDQIAAPGQDPHDLNGPAPVLNLVAAEGGDHGHGAHGAHGAHDAHAGHGAPAEQAAADGHGAHGAHGDHFGHGDHMAATDPGGFETVTAGDLELTAGFTRAMLPGQPVGGGFITIVNKGGEDDKLVSATSAQAGEVQLHEMAMEGEVMKMRQLTDGIAIPAGETVELKPGGLHLMFFKVAEPFQEGATVNVTLTFEKAGAVDVALPVGPARGK</sequence>
<gene>
    <name evidence="4" type="ORF">D4A92_16480</name>
</gene>
<protein>
    <submittedName>
        <fullName evidence="4">DUF1775 domain-containing protein</fullName>
    </submittedName>
</protein>
<dbReference type="Gene3D" id="2.60.40.1890">
    <property type="entry name" value="PCu(A)C copper chaperone"/>
    <property type="match status" value="1"/>
</dbReference>
<evidence type="ECO:0000259" key="3">
    <source>
        <dbReference type="Pfam" id="PF07987"/>
    </source>
</evidence>
<feature type="compositionally biased region" description="Low complexity" evidence="1">
    <location>
        <begin position="193"/>
        <end position="205"/>
    </location>
</feature>
<dbReference type="PANTHER" id="PTHR36302:SF1">
    <property type="entry name" value="COPPER CHAPERONE PCU(A)C"/>
    <property type="match status" value="1"/>
</dbReference>
<dbReference type="Pfam" id="PF04314">
    <property type="entry name" value="PCuAC"/>
    <property type="match status" value="1"/>
</dbReference>
<accession>A0ABX7EX63</accession>
<dbReference type="InterPro" id="IPR036182">
    <property type="entry name" value="PCuAC_sf"/>
</dbReference>
<evidence type="ECO:0000256" key="1">
    <source>
        <dbReference type="SAM" id="MobiDB-lite"/>
    </source>
</evidence>
<dbReference type="InterPro" id="IPR038507">
    <property type="entry name" value="YcnI-like_sf"/>
</dbReference>
<dbReference type="PANTHER" id="PTHR36302">
    <property type="entry name" value="BLR7088 PROTEIN"/>
    <property type="match status" value="1"/>
</dbReference>
<feature type="signal peptide" evidence="2">
    <location>
        <begin position="1"/>
        <end position="22"/>
    </location>
</feature>
<proteinExistence type="predicted"/>
<evidence type="ECO:0000256" key="2">
    <source>
        <dbReference type="SAM" id="SignalP"/>
    </source>
</evidence>
<keyword evidence="5" id="KW-1185">Reference proteome</keyword>
<dbReference type="InterPro" id="IPR021174">
    <property type="entry name" value="UCP037139"/>
</dbReference>
<dbReference type="RefSeq" id="WP_203015707.1">
    <property type="nucleotide sequence ID" value="NZ_CP032405.1"/>
</dbReference>
<dbReference type="Pfam" id="PF07987">
    <property type="entry name" value="DUF1775"/>
    <property type="match status" value="1"/>
</dbReference>
<evidence type="ECO:0000313" key="5">
    <source>
        <dbReference type="Proteomes" id="UP000596351"/>
    </source>
</evidence>
<keyword evidence="2" id="KW-0732">Signal</keyword>
<dbReference type="PIRSF" id="PIRSF037139">
    <property type="entry name" value="UCP037139"/>
    <property type="match status" value="1"/>
</dbReference>
<dbReference type="InterPro" id="IPR012533">
    <property type="entry name" value="YcnI-copper_dom"/>
</dbReference>
<dbReference type="CDD" id="cd08545">
    <property type="entry name" value="YcnI_like"/>
    <property type="match status" value="1"/>
</dbReference>
<dbReference type="SUPFAM" id="SSF110087">
    <property type="entry name" value="DR1885-like metal-binding protein"/>
    <property type="match status" value="1"/>
</dbReference>
<dbReference type="InterPro" id="IPR007410">
    <property type="entry name" value="LpqE-like"/>
</dbReference>
<dbReference type="Gene3D" id="2.60.40.2230">
    <property type="entry name" value="Uncharacterised protein YcnI-like PF07987, DUF1775"/>
    <property type="match status" value="1"/>
</dbReference>
<evidence type="ECO:0000313" key="4">
    <source>
        <dbReference type="EMBL" id="QRF52917.1"/>
    </source>
</evidence>
<dbReference type="EMBL" id="CP032405">
    <property type="protein sequence ID" value="QRF52917.1"/>
    <property type="molecule type" value="Genomic_DNA"/>
</dbReference>
<organism evidence="4 5">
    <name type="scientific">Rhizobium rosettiformans</name>
    <dbReference type="NCBI Taxonomy" id="1368430"/>
    <lineage>
        <taxon>Bacteria</taxon>
        <taxon>Pseudomonadati</taxon>
        <taxon>Pseudomonadota</taxon>
        <taxon>Alphaproteobacteria</taxon>
        <taxon>Hyphomicrobiales</taxon>
        <taxon>Rhizobiaceae</taxon>
        <taxon>Rhizobium/Agrobacterium group</taxon>
        <taxon>Rhizobium</taxon>
    </lineage>
</organism>
<feature type="region of interest" description="Disordered" evidence="1">
    <location>
        <begin position="174"/>
        <end position="230"/>
    </location>
</feature>
<feature type="chain" id="PRO_5045068948" evidence="2">
    <location>
        <begin position="23"/>
        <end position="359"/>
    </location>
</feature>
<feature type="compositionally biased region" description="Basic and acidic residues" evidence="1">
    <location>
        <begin position="211"/>
        <end position="223"/>
    </location>
</feature>
<feature type="domain" description="YncI copper-binding" evidence="3">
    <location>
        <begin position="23"/>
        <end position="169"/>
    </location>
</feature>
<reference evidence="4 5" key="1">
    <citation type="submission" date="2018-09" db="EMBL/GenBank/DDBJ databases">
        <title>Rhizobium sp. MAE2-X.</title>
        <authorList>
            <person name="Lee Y."/>
            <person name="Jeon C.O."/>
        </authorList>
    </citation>
    <scope>NUCLEOTIDE SEQUENCE [LARGE SCALE GENOMIC DNA]</scope>
    <source>
        <strain evidence="4 5">MAE2-X</strain>
    </source>
</reference>
<dbReference type="Proteomes" id="UP000596351">
    <property type="component" value="Chromosome"/>
</dbReference>
<dbReference type="InterPro" id="IPR058248">
    <property type="entry name" value="Lxx211020-like"/>
</dbReference>
<name>A0ABX7EX63_9HYPH</name>